<feature type="domain" description="HAMP" evidence="3">
    <location>
        <begin position="78"/>
        <end position="130"/>
    </location>
</feature>
<protein>
    <recommendedName>
        <fullName evidence="3">HAMP domain-containing protein</fullName>
    </recommendedName>
</protein>
<evidence type="ECO:0000256" key="1">
    <source>
        <dbReference type="SAM" id="Coils"/>
    </source>
</evidence>
<dbReference type="Proteomes" id="UP000055136">
    <property type="component" value="Chromosome"/>
</dbReference>
<keyword evidence="2" id="KW-1133">Transmembrane helix</keyword>
<feature type="transmembrane region" description="Helical" evidence="2">
    <location>
        <begin position="20"/>
        <end position="41"/>
    </location>
</feature>
<proteinExistence type="predicted"/>
<dbReference type="GO" id="GO:0007165">
    <property type="term" value="P:signal transduction"/>
    <property type="evidence" value="ECO:0007669"/>
    <property type="project" value="InterPro"/>
</dbReference>
<name>A0A0S2TBF7_9GAMM</name>
<gene>
    <name evidence="4" type="ORF">Tel_04635</name>
</gene>
<feature type="coiled-coil region" evidence="1">
    <location>
        <begin position="115"/>
        <end position="142"/>
    </location>
</feature>
<dbReference type="KEGG" id="tee:Tel_04635"/>
<dbReference type="PROSITE" id="PS50885">
    <property type="entry name" value="HAMP"/>
    <property type="match status" value="1"/>
</dbReference>
<dbReference type="GO" id="GO:0016020">
    <property type="term" value="C:membrane"/>
    <property type="evidence" value="ECO:0007669"/>
    <property type="project" value="InterPro"/>
</dbReference>
<evidence type="ECO:0000313" key="4">
    <source>
        <dbReference type="EMBL" id="ALP52491.1"/>
    </source>
</evidence>
<accession>A0A0S2TBF7</accession>
<keyword evidence="2" id="KW-0812">Transmembrane</keyword>
<evidence type="ECO:0000256" key="2">
    <source>
        <dbReference type="SAM" id="Phobius"/>
    </source>
</evidence>
<keyword evidence="1" id="KW-0175">Coiled coil</keyword>
<dbReference type="InterPro" id="IPR003660">
    <property type="entry name" value="HAMP_dom"/>
</dbReference>
<keyword evidence="5" id="KW-1185">Reference proteome</keyword>
<evidence type="ECO:0000259" key="3">
    <source>
        <dbReference type="PROSITE" id="PS50885"/>
    </source>
</evidence>
<keyword evidence="2" id="KW-0472">Membrane</keyword>
<reference evidence="4" key="1">
    <citation type="submission" date="2015-10" db="EMBL/GenBank/DDBJ databases">
        <title>Description of Candidatus Tenderia electrophaga gen. nov, sp. nov., an Uncultivated Electroautotroph from a Biocathode Enrichment.</title>
        <authorList>
            <person name="Eddie B.J."/>
            <person name="Malanoski A.P."/>
            <person name="Wang Z."/>
            <person name="Hall R.J."/>
            <person name="Oh S.D."/>
            <person name="Heiner C."/>
            <person name="Lin B."/>
            <person name="Strycharz-Glaven S.M."/>
        </authorList>
    </citation>
    <scope>NUCLEOTIDE SEQUENCE [LARGE SCALE GENOMIC DNA]</scope>
    <source>
        <strain evidence="4">NRL1</strain>
    </source>
</reference>
<organism evidence="4 5">
    <name type="scientific">Candidatus Tenderia electrophaga</name>
    <dbReference type="NCBI Taxonomy" id="1748243"/>
    <lineage>
        <taxon>Bacteria</taxon>
        <taxon>Pseudomonadati</taxon>
        <taxon>Pseudomonadota</taxon>
        <taxon>Gammaproteobacteria</taxon>
        <taxon>Candidatus Tenderiales</taxon>
        <taxon>Candidatus Tenderiaceae</taxon>
        <taxon>Candidatus Tenderia</taxon>
    </lineage>
</organism>
<dbReference type="STRING" id="1748243.Tel_04635"/>
<dbReference type="Gene3D" id="6.10.340.10">
    <property type="match status" value="1"/>
</dbReference>
<feature type="transmembrane region" description="Helical" evidence="2">
    <location>
        <begin position="53"/>
        <end position="72"/>
    </location>
</feature>
<dbReference type="EMBL" id="CP013099">
    <property type="protein sequence ID" value="ALP52491.1"/>
    <property type="molecule type" value="Genomic_DNA"/>
</dbReference>
<evidence type="ECO:0000313" key="5">
    <source>
        <dbReference type="Proteomes" id="UP000055136"/>
    </source>
</evidence>
<dbReference type="AlphaFoldDB" id="A0A0S2TBF7"/>
<sequence length="174" mass="19806">MSEQRSQLFIKQQFQQSLIVEVLLITFILINLIVIAGYFLIDSISDVQQLKRYLGVTVAALEVVGFVVVYRFNLKSSHRIAGPVFVIERSLKSIEAGDLSFTMRLRQGDQFHEVKEQMNATVGELRQRLAKAQQLARKLQDQSSPDEALVDALLRELDYFNTQAPPPPDTTLQR</sequence>